<comment type="subcellular location">
    <subcellularLocation>
        <location evidence="2">Cytoplasm</location>
    </subcellularLocation>
    <subcellularLocation>
        <location evidence="1">Nucleus</location>
    </subcellularLocation>
</comment>
<feature type="compositionally biased region" description="Low complexity" evidence="15">
    <location>
        <begin position="262"/>
        <end position="275"/>
    </location>
</feature>
<evidence type="ECO:0000256" key="4">
    <source>
        <dbReference type="ARBA" id="ARBA00022723"/>
    </source>
</evidence>
<keyword evidence="8" id="KW-0804">Transcription</keyword>
<dbReference type="InterPro" id="IPR015940">
    <property type="entry name" value="UBA"/>
</dbReference>
<dbReference type="InterPro" id="IPR053793">
    <property type="entry name" value="PB1-like"/>
</dbReference>
<evidence type="ECO:0000256" key="12">
    <source>
        <dbReference type="ARBA" id="ARBA00071657"/>
    </source>
</evidence>
<evidence type="ECO:0000256" key="3">
    <source>
        <dbReference type="ARBA" id="ARBA00022490"/>
    </source>
</evidence>
<dbReference type="GO" id="GO:0005634">
    <property type="term" value="C:nucleus"/>
    <property type="evidence" value="ECO:0007669"/>
    <property type="project" value="UniProtKB-SubCell"/>
</dbReference>
<dbReference type="Gene3D" id="3.30.60.90">
    <property type="match status" value="1"/>
</dbReference>
<feature type="domain" description="PB1" evidence="18">
    <location>
        <begin position="4"/>
        <end position="87"/>
    </location>
</feature>
<feature type="compositionally biased region" description="Low complexity" evidence="15">
    <location>
        <begin position="325"/>
        <end position="340"/>
    </location>
</feature>
<dbReference type="Pfam" id="PF00569">
    <property type="entry name" value="ZZ"/>
    <property type="match status" value="1"/>
</dbReference>
<dbReference type="GO" id="GO:0005080">
    <property type="term" value="F:protein kinase C binding"/>
    <property type="evidence" value="ECO:0007669"/>
    <property type="project" value="TreeGrafter"/>
</dbReference>
<feature type="compositionally biased region" description="Low complexity" evidence="15">
    <location>
        <begin position="389"/>
        <end position="407"/>
    </location>
</feature>
<dbReference type="OrthoDB" id="441278at2759"/>
<feature type="region of interest" description="Disordered" evidence="15">
    <location>
        <begin position="537"/>
        <end position="589"/>
    </location>
</feature>
<feature type="domain" description="ZZ-type" evidence="17">
    <location>
        <begin position="131"/>
        <end position="182"/>
    </location>
</feature>
<dbReference type="Gene3D" id="1.10.8.10">
    <property type="entry name" value="DNA helicase RuvA subunit, C-terminal domain"/>
    <property type="match status" value="1"/>
</dbReference>
<keyword evidence="4" id="KW-0479">Metal-binding</keyword>
<dbReference type="CDD" id="cd02340">
    <property type="entry name" value="ZZ_NBR1_like"/>
    <property type="match status" value="1"/>
</dbReference>
<dbReference type="PROSITE" id="PS51745">
    <property type="entry name" value="PB1"/>
    <property type="match status" value="1"/>
</dbReference>
<reference evidence="20" key="1">
    <citation type="submission" date="2025-08" db="UniProtKB">
        <authorList>
            <consortium name="RefSeq"/>
        </authorList>
    </citation>
    <scope>IDENTIFICATION</scope>
    <source>
        <strain evidence="20">11010-0011.00</strain>
        <tissue evidence="20">Whole body</tissue>
    </source>
</reference>
<dbReference type="PROSITE" id="PS01357">
    <property type="entry name" value="ZF_ZZ_1"/>
    <property type="match status" value="1"/>
</dbReference>
<dbReference type="GO" id="GO:0035973">
    <property type="term" value="P:aggrephagy"/>
    <property type="evidence" value="ECO:0007669"/>
    <property type="project" value="TreeGrafter"/>
</dbReference>
<evidence type="ECO:0000313" key="19">
    <source>
        <dbReference type="Proteomes" id="UP000504634"/>
    </source>
</evidence>
<dbReference type="SUPFAM" id="SSF57850">
    <property type="entry name" value="RING/U-box"/>
    <property type="match status" value="1"/>
</dbReference>
<sequence>MNPEKLLKITYHGATGPTKKMNAYLRMPSSNLGYLRREIELNLFQERQLPQCEIRTFWVDSDHDEIEIVNQIDYDIFLSKNDNSFKDMHLHIAPVVAAAPEPPVTAKAESASTAAPTAAAASDDPSNFVIHDNVECDSCGVLPLVGFRYKCVQCPNFDLCQRCEAAHKHPDHLMVRMPTHNGPKLIDAYLSGPGLGFHRRSSRRFRGHCPFGEAATEAAGQADAPTGGETNRESRRERRHVRRHGGMFSQFVEMMKNMPESAATAGQAAQPTAATESNNTTAQPRAQETTAANEPSAPPPAAEPVATTKIEQPIAAPRVAEQTQPSNSASASGATTPTTPVINFDNLSQMVPPEYMRAGIEILNNFSEMFAKMLDPADGAVDLSTRTNTTNSMTSTASTASNNTEASVKPETAPVQLPTEKPIEKPTEEPIKKSIEESIQKPTVQPTPETSLQTSQASLVEPLAAVSLKETSVPRRSSDSLDNDWQMIDNTVSSANTRTPDALITLDSANTSAASTVASVPPGPDFSQLGELLRQHMSEEQQREQTTAHTQTAQVDTVSTSTSTTSIGTNSQSTSTANQTEPEEKHSFPIYHTDDRINASIHAMMAMGFSNEGAWLTQLLESVDGNIPHALDIMHTSQTNRN</sequence>
<dbReference type="FunFam" id="3.30.60.90:FF:000016">
    <property type="entry name" value="Refractory to sigma P"/>
    <property type="match status" value="1"/>
</dbReference>
<accession>A0A6J2TLA9</accession>
<dbReference type="Proteomes" id="UP000504634">
    <property type="component" value="Unplaced"/>
</dbReference>
<dbReference type="InterPro" id="IPR052260">
    <property type="entry name" value="Autophagy_Rcpt_SigReg"/>
</dbReference>
<dbReference type="CDD" id="cd14320">
    <property type="entry name" value="UBA_SQSTM"/>
    <property type="match status" value="1"/>
</dbReference>
<comment type="function">
    <text evidence="10">Required for selective autophagy activation by ubiquitinated proteins. Implicated in sigma rhabdovirus multiplication and necessary for male fertility. Involved in activating transcription of Drs.</text>
</comment>
<keyword evidence="7" id="KW-0862">Zinc</keyword>
<evidence type="ECO:0000256" key="2">
    <source>
        <dbReference type="ARBA" id="ARBA00004496"/>
    </source>
</evidence>
<dbReference type="GO" id="GO:0000423">
    <property type="term" value="P:mitophagy"/>
    <property type="evidence" value="ECO:0007669"/>
    <property type="project" value="TreeGrafter"/>
</dbReference>
<dbReference type="InterPro" id="IPR009060">
    <property type="entry name" value="UBA-like_sf"/>
</dbReference>
<dbReference type="GO" id="GO:0044753">
    <property type="term" value="C:amphisome"/>
    <property type="evidence" value="ECO:0007669"/>
    <property type="project" value="TreeGrafter"/>
</dbReference>
<evidence type="ECO:0000259" key="18">
    <source>
        <dbReference type="PROSITE" id="PS51745"/>
    </source>
</evidence>
<name>A0A6J2TLA9_DROLE</name>
<keyword evidence="5" id="KW-0677">Repeat</keyword>
<dbReference type="PANTHER" id="PTHR15090:SF0">
    <property type="entry name" value="SEQUESTOSOME-1"/>
    <property type="match status" value="1"/>
</dbReference>
<dbReference type="GO" id="GO:0008270">
    <property type="term" value="F:zinc ion binding"/>
    <property type="evidence" value="ECO:0007669"/>
    <property type="project" value="UniProtKB-KW"/>
</dbReference>
<evidence type="ECO:0000313" key="20">
    <source>
        <dbReference type="RefSeq" id="XP_030376829.1"/>
    </source>
</evidence>
<proteinExistence type="predicted"/>
<keyword evidence="6 14" id="KW-0863">Zinc-finger</keyword>
<evidence type="ECO:0000256" key="9">
    <source>
        <dbReference type="ARBA" id="ARBA00023242"/>
    </source>
</evidence>
<feature type="compositionally biased region" description="Low complexity" evidence="15">
    <location>
        <begin position="550"/>
        <end position="580"/>
    </location>
</feature>
<dbReference type="Pfam" id="PF16577">
    <property type="entry name" value="UBA_5"/>
    <property type="match status" value="1"/>
</dbReference>
<dbReference type="InterPro" id="IPR033741">
    <property type="entry name" value="SQSTM_UBA"/>
</dbReference>
<feature type="domain" description="UBA" evidence="16">
    <location>
        <begin position="592"/>
        <end position="637"/>
    </location>
</feature>
<dbReference type="InterPro" id="IPR043145">
    <property type="entry name" value="Znf_ZZ_sf"/>
</dbReference>
<dbReference type="InterPro" id="IPR000433">
    <property type="entry name" value="Znf_ZZ"/>
</dbReference>
<feature type="region of interest" description="Disordered" evidence="15">
    <location>
        <begin position="317"/>
        <end position="342"/>
    </location>
</feature>
<evidence type="ECO:0000256" key="11">
    <source>
        <dbReference type="ARBA" id="ARBA00062450"/>
    </source>
</evidence>
<keyword evidence="9" id="KW-0539">Nucleus</keyword>
<comment type="subunit">
    <text evidence="11">Interacts with aPKC and Traf6.</text>
</comment>
<keyword evidence="19" id="KW-1185">Reference proteome</keyword>
<evidence type="ECO:0000256" key="15">
    <source>
        <dbReference type="SAM" id="MobiDB-lite"/>
    </source>
</evidence>
<evidence type="ECO:0000259" key="16">
    <source>
        <dbReference type="PROSITE" id="PS50030"/>
    </source>
</evidence>
<feature type="region of interest" description="Disordered" evidence="15">
    <location>
        <begin position="260"/>
        <end position="303"/>
    </location>
</feature>
<dbReference type="GO" id="GO:0070530">
    <property type="term" value="F:K63-linked polyubiquitin modification-dependent protein binding"/>
    <property type="evidence" value="ECO:0007669"/>
    <property type="project" value="TreeGrafter"/>
</dbReference>
<evidence type="ECO:0000256" key="1">
    <source>
        <dbReference type="ARBA" id="ARBA00004123"/>
    </source>
</evidence>
<dbReference type="AlphaFoldDB" id="A0A6J2TLA9"/>
<protein>
    <recommendedName>
        <fullName evidence="12">Protein ref(2)P</fullName>
    </recommendedName>
    <alternativeName>
        <fullName evidence="13">Refractory to sigma P</fullName>
    </alternativeName>
</protein>
<dbReference type="GO" id="GO:0007032">
    <property type="term" value="P:endosome organization"/>
    <property type="evidence" value="ECO:0007669"/>
    <property type="project" value="TreeGrafter"/>
</dbReference>
<dbReference type="CTD" id="35246"/>
<keyword evidence="3" id="KW-0963">Cytoplasm</keyword>
<dbReference type="FunFam" id="1.10.8.10:FF:000034">
    <property type="entry name" value="Sequestosome 1"/>
    <property type="match status" value="1"/>
</dbReference>
<evidence type="ECO:0000256" key="5">
    <source>
        <dbReference type="ARBA" id="ARBA00022737"/>
    </source>
</evidence>
<feature type="compositionally biased region" description="Low complexity" evidence="15">
    <location>
        <begin position="214"/>
        <end position="224"/>
    </location>
</feature>
<gene>
    <name evidence="20" type="primary">LOC115625793</name>
</gene>
<evidence type="ECO:0000256" key="13">
    <source>
        <dbReference type="ARBA" id="ARBA00081379"/>
    </source>
</evidence>
<dbReference type="PROSITE" id="PS50135">
    <property type="entry name" value="ZF_ZZ_2"/>
    <property type="match status" value="1"/>
</dbReference>
<dbReference type="GeneID" id="115625793"/>
<feature type="region of interest" description="Disordered" evidence="15">
    <location>
        <begin position="214"/>
        <end position="245"/>
    </location>
</feature>
<dbReference type="SMART" id="SM00291">
    <property type="entry name" value="ZnF_ZZ"/>
    <property type="match status" value="1"/>
</dbReference>
<dbReference type="PANTHER" id="PTHR15090">
    <property type="entry name" value="SEQUESTOSOME 1-RELATED"/>
    <property type="match status" value="1"/>
</dbReference>
<organism evidence="19 20">
    <name type="scientific">Drosophila lebanonensis</name>
    <name type="common">Fruit fly</name>
    <name type="synonym">Scaptodrosophila lebanonensis</name>
    <dbReference type="NCBI Taxonomy" id="7225"/>
    <lineage>
        <taxon>Eukaryota</taxon>
        <taxon>Metazoa</taxon>
        <taxon>Ecdysozoa</taxon>
        <taxon>Arthropoda</taxon>
        <taxon>Hexapoda</taxon>
        <taxon>Insecta</taxon>
        <taxon>Pterygota</taxon>
        <taxon>Neoptera</taxon>
        <taxon>Endopterygota</taxon>
        <taxon>Diptera</taxon>
        <taxon>Brachycera</taxon>
        <taxon>Muscomorpha</taxon>
        <taxon>Ephydroidea</taxon>
        <taxon>Drosophilidae</taxon>
        <taxon>Scaptodrosophila</taxon>
    </lineage>
</organism>
<dbReference type="GO" id="GO:0016235">
    <property type="term" value="C:aggresome"/>
    <property type="evidence" value="ECO:0007669"/>
    <property type="project" value="TreeGrafter"/>
</dbReference>
<evidence type="ECO:0000256" key="7">
    <source>
        <dbReference type="ARBA" id="ARBA00022833"/>
    </source>
</evidence>
<dbReference type="PROSITE" id="PS50030">
    <property type="entry name" value="UBA"/>
    <property type="match status" value="1"/>
</dbReference>
<feature type="compositionally biased region" description="Polar residues" evidence="15">
    <location>
        <begin position="276"/>
        <end position="287"/>
    </location>
</feature>
<evidence type="ECO:0000256" key="14">
    <source>
        <dbReference type="PROSITE-ProRule" id="PRU00228"/>
    </source>
</evidence>
<evidence type="ECO:0000256" key="8">
    <source>
        <dbReference type="ARBA" id="ARBA00023163"/>
    </source>
</evidence>
<evidence type="ECO:0000256" key="6">
    <source>
        <dbReference type="ARBA" id="ARBA00022771"/>
    </source>
</evidence>
<evidence type="ECO:0000256" key="10">
    <source>
        <dbReference type="ARBA" id="ARBA00054138"/>
    </source>
</evidence>
<dbReference type="RefSeq" id="XP_030376829.1">
    <property type="nucleotide sequence ID" value="XM_030520969.1"/>
</dbReference>
<evidence type="ECO:0000259" key="17">
    <source>
        <dbReference type="PROSITE" id="PS50135"/>
    </source>
</evidence>
<feature type="region of interest" description="Disordered" evidence="15">
    <location>
        <begin position="389"/>
        <end position="414"/>
    </location>
</feature>
<dbReference type="SUPFAM" id="SSF46934">
    <property type="entry name" value="UBA-like"/>
    <property type="match status" value="1"/>
</dbReference>